<reference evidence="1 2" key="1">
    <citation type="journal article" date="2021" name="Int. J. Syst. Evol. Microbiol.">
        <title>&lt;i&gt;Pectobacterium quasiaquaticum&lt;/i&gt; sp. nov., isolated from waterways.</title>
        <authorList>
            <person name="Ben Moussa H."/>
            <person name="Pedron J."/>
            <person name="Bertrand C."/>
            <person name="Hecquet A."/>
            <person name="Barny M.A."/>
        </authorList>
    </citation>
    <scope>NUCLEOTIDE SEQUENCE [LARGE SCALE GENOMIC DNA]</scope>
    <source>
        <strain evidence="1 2">A477-S1-J17</strain>
    </source>
</reference>
<evidence type="ECO:0000313" key="1">
    <source>
        <dbReference type="EMBL" id="URG48220.1"/>
    </source>
</evidence>
<keyword evidence="2" id="KW-1185">Reference proteome</keyword>
<dbReference type="RefSeq" id="WP_164669135.1">
    <property type="nucleotide sequence ID" value="NZ_CP065177.1"/>
</dbReference>
<dbReference type="KEGG" id="pqu:IG609_015730"/>
<dbReference type="GO" id="GO:0006355">
    <property type="term" value="P:regulation of DNA-templated transcription"/>
    <property type="evidence" value="ECO:0007669"/>
    <property type="project" value="InterPro"/>
</dbReference>
<evidence type="ECO:0000313" key="2">
    <source>
        <dbReference type="Proteomes" id="UP000806577"/>
    </source>
</evidence>
<protein>
    <submittedName>
        <fullName evidence="1">Uncharacterized protein</fullName>
    </submittedName>
</protein>
<dbReference type="InterPro" id="IPR010985">
    <property type="entry name" value="Ribbon_hlx_hlx"/>
</dbReference>
<gene>
    <name evidence="1" type="ORF">IG609_015730</name>
</gene>
<dbReference type="AlphaFoldDB" id="A0A9Q2IDR3"/>
<name>A0A9Q2IDR3_9GAMM</name>
<accession>A0A9Q2IDR3</accession>
<dbReference type="EMBL" id="CP065177">
    <property type="protein sequence ID" value="URG48220.1"/>
    <property type="molecule type" value="Genomic_DNA"/>
</dbReference>
<dbReference type="SUPFAM" id="SSF47598">
    <property type="entry name" value="Ribbon-helix-helix"/>
    <property type="match status" value="1"/>
</dbReference>
<organism evidence="1 2">
    <name type="scientific">Pectobacterium quasiaquaticum</name>
    <dbReference type="NCBI Taxonomy" id="2774015"/>
    <lineage>
        <taxon>Bacteria</taxon>
        <taxon>Pseudomonadati</taxon>
        <taxon>Pseudomonadota</taxon>
        <taxon>Gammaproteobacteria</taxon>
        <taxon>Enterobacterales</taxon>
        <taxon>Pectobacteriaceae</taxon>
        <taxon>Pectobacterium</taxon>
    </lineage>
</organism>
<proteinExistence type="predicted"/>
<dbReference type="Proteomes" id="UP000806577">
    <property type="component" value="Chromosome"/>
</dbReference>
<sequence>MSSEKSKTDQYQIRLSHEFRAQLEEQAHKDGDKTLATWIKRVLRKELQTRGIEPKG</sequence>
<dbReference type="GeneID" id="67795679"/>